<dbReference type="PANTHER" id="PTHR47326:SF1">
    <property type="entry name" value="HTH PSQ-TYPE DOMAIN-CONTAINING PROTEIN"/>
    <property type="match status" value="1"/>
</dbReference>
<dbReference type="Gene3D" id="3.30.420.10">
    <property type="entry name" value="Ribonuclease H-like superfamily/Ribonuclease H"/>
    <property type="match status" value="1"/>
</dbReference>
<name>A0ABQ9GHS5_9NEOP</name>
<proteinExistence type="predicted"/>
<protein>
    <recommendedName>
        <fullName evidence="3">Integrase catalytic domain-containing protein</fullName>
    </recommendedName>
</protein>
<evidence type="ECO:0000313" key="1">
    <source>
        <dbReference type="EMBL" id="KAJ8871590.1"/>
    </source>
</evidence>
<organism evidence="1 2">
    <name type="scientific">Dryococelus australis</name>
    <dbReference type="NCBI Taxonomy" id="614101"/>
    <lineage>
        <taxon>Eukaryota</taxon>
        <taxon>Metazoa</taxon>
        <taxon>Ecdysozoa</taxon>
        <taxon>Arthropoda</taxon>
        <taxon>Hexapoda</taxon>
        <taxon>Insecta</taxon>
        <taxon>Pterygota</taxon>
        <taxon>Neoptera</taxon>
        <taxon>Polyneoptera</taxon>
        <taxon>Phasmatodea</taxon>
        <taxon>Verophasmatodea</taxon>
        <taxon>Anareolatae</taxon>
        <taxon>Phasmatidae</taxon>
        <taxon>Eurycanthinae</taxon>
        <taxon>Dryococelus</taxon>
    </lineage>
</organism>
<dbReference type="EMBL" id="JARBHB010000012">
    <property type="protein sequence ID" value="KAJ8871590.1"/>
    <property type="molecule type" value="Genomic_DNA"/>
</dbReference>
<reference evidence="1 2" key="1">
    <citation type="submission" date="2023-02" db="EMBL/GenBank/DDBJ databases">
        <title>LHISI_Scaffold_Assembly.</title>
        <authorList>
            <person name="Stuart O.P."/>
            <person name="Cleave R."/>
            <person name="Magrath M.J.L."/>
            <person name="Mikheyev A.S."/>
        </authorList>
    </citation>
    <scope>NUCLEOTIDE SEQUENCE [LARGE SCALE GENOMIC DNA]</scope>
    <source>
        <strain evidence="1">Daus_M_001</strain>
        <tissue evidence="1">Leg muscle</tissue>
    </source>
</reference>
<gene>
    <name evidence="1" type="ORF">PR048_027916</name>
</gene>
<dbReference type="Proteomes" id="UP001159363">
    <property type="component" value="Chromosome 11"/>
</dbReference>
<keyword evidence="2" id="KW-1185">Reference proteome</keyword>
<sequence>MEEVLVGIRRHMWFQHDGAPAYFTLAVREFLSDTFGHLWIGRGGPVPRSADLTKMVFYLWGYMKWLVCETPVGLFMSLTARIHAAAAHVQDPQNVITATEDRMLSRCRLCIREGGHHLEQFLELCDQLLYGINCKRLACSPLTKANRFQFPAWSLPDFLMWESCRTMSLVDGFSRRFPVFTVLSFRCRSIPTSITLIGSQDLAVKNRPNLFTTHSHSRARRAPFRLFELGKSPLGARQSAFRSGRPTYAKESRRCVLAGNSRVRASELRRPCVLRDVRQMRRP</sequence>
<dbReference type="PANTHER" id="PTHR47326">
    <property type="entry name" value="TRANSPOSABLE ELEMENT TC3 TRANSPOSASE-LIKE PROTEIN"/>
    <property type="match status" value="1"/>
</dbReference>
<evidence type="ECO:0000313" key="2">
    <source>
        <dbReference type="Proteomes" id="UP001159363"/>
    </source>
</evidence>
<dbReference type="InterPro" id="IPR036397">
    <property type="entry name" value="RNaseH_sf"/>
</dbReference>
<evidence type="ECO:0008006" key="3">
    <source>
        <dbReference type="Google" id="ProtNLM"/>
    </source>
</evidence>
<comment type="caution">
    <text evidence="1">The sequence shown here is derived from an EMBL/GenBank/DDBJ whole genome shotgun (WGS) entry which is preliminary data.</text>
</comment>
<accession>A0ABQ9GHS5</accession>